<dbReference type="PANTHER" id="PTHR28309:SF1">
    <property type="entry name" value="REQUIRED FOR EXCISION 1-B DOMAIN-CONTAINING PROTEIN"/>
    <property type="match status" value="1"/>
</dbReference>
<dbReference type="EMBL" id="JADXDR010000036">
    <property type="protein sequence ID" value="KAI7843734.1"/>
    <property type="molecule type" value="Genomic_DNA"/>
</dbReference>
<dbReference type="InterPro" id="IPR039491">
    <property type="entry name" value="REX1-B"/>
</dbReference>
<protein>
    <submittedName>
        <fullName evidence="2">Uncharacterized protein</fullName>
    </submittedName>
</protein>
<dbReference type="Proteomes" id="UP001205105">
    <property type="component" value="Unassembled WGS sequence"/>
</dbReference>
<reference evidence="2" key="1">
    <citation type="submission" date="2020-11" db="EMBL/GenBank/DDBJ databases">
        <title>Chlorella ohadii genome sequencing and assembly.</title>
        <authorList>
            <person name="Murik O."/>
            <person name="Treves H."/>
            <person name="Kedem I."/>
            <person name="Shotland Y."/>
            <person name="Kaplan A."/>
        </authorList>
    </citation>
    <scope>NUCLEOTIDE SEQUENCE</scope>
    <source>
        <strain evidence="2">1</strain>
    </source>
</reference>
<proteinExistence type="predicted"/>
<comment type="caution">
    <text evidence="2">The sequence shown here is derived from an EMBL/GenBank/DDBJ whole genome shotgun (WGS) entry which is preliminary data.</text>
</comment>
<name>A0AAD5E055_9CHLO</name>
<organism evidence="2 3">
    <name type="scientific">Chlorella ohadii</name>
    <dbReference type="NCBI Taxonomy" id="2649997"/>
    <lineage>
        <taxon>Eukaryota</taxon>
        <taxon>Viridiplantae</taxon>
        <taxon>Chlorophyta</taxon>
        <taxon>core chlorophytes</taxon>
        <taxon>Trebouxiophyceae</taxon>
        <taxon>Chlorellales</taxon>
        <taxon>Chlorellaceae</taxon>
        <taxon>Chlorella clade</taxon>
        <taxon>Chlorella</taxon>
    </lineage>
</organism>
<keyword evidence="3" id="KW-1185">Reference proteome</keyword>
<evidence type="ECO:0000313" key="2">
    <source>
        <dbReference type="EMBL" id="KAI7843734.1"/>
    </source>
</evidence>
<accession>A0AAD5E055</accession>
<feature type="region of interest" description="Disordered" evidence="1">
    <location>
        <begin position="1"/>
        <end position="41"/>
    </location>
</feature>
<feature type="compositionally biased region" description="Low complexity" evidence="1">
    <location>
        <begin position="11"/>
        <end position="41"/>
    </location>
</feature>
<dbReference type="PANTHER" id="PTHR28309">
    <property type="entry name" value="REQUIRED FOR EXCISION 1-B DOMAIN-CONTAINING PROTEIN"/>
    <property type="match status" value="1"/>
</dbReference>
<feature type="compositionally biased region" description="Pro residues" evidence="1">
    <location>
        <begin position="1"/>
        <end position="10"/>
    </location>
</feature>
<evidence type="ECO:0000313" key="3">
    <source>
        <dbReference type="Proteomes" id="UP001205105"/>
    </source>
</evidence>
<gene>
    <name evidence="2" type="ORF">COHA_002632</name>
</gene>
<sequence length="227" mass="24491">MSPQVLPPAAEPAAAQQQGGQRPAGGDQQAQQAQQQGGAMPPAGASVLELLDSFLAVQQERAAAYRRFDAAFRAYLQNQAEGPFRYVMGQLTQEFQQLSRRVIAVEAALTEQGSTELAALLRTVQDNEREKLRLTLALHALKSAHAQRRFSWQHEEQAAGLAPGVADLLQGHLCGVGCMHGAPADEPTQAEYAAAVRESYQLLQGAITAINDALEEVREAQQELLAQ</sequence>
<evidence type="ECO:0000256" key="1">
    <source>
        <dbReference type="SAM" id="MobiDB-lite"/>
    </source>
</evidence>
<dbReference type="AlphaFoldDB" id="A0AAD5E055"/>
<dbReference type="Pfam" id="PF14966">
    <property type="entry name" value="DNA_repr_REX1B"/>
    <property type="match status" value="1"/>
</dbReference>